<evidence type="ECO:0000259" key="2">
    <source>
        <dbReference type="Pfam" id="PF20516"/>
    </source>
</evidence>
<protein>
    <recommendedName>
        <fullName evidence="2">PD-(D/E)XK nuclease-like domain-containing protein</fullName>
    </recommendedName>
</protein>
<reference evidence="3" key="1">
    <citation type="journal article" date="2020" name="Stud. Mycol.">
        <title>101 Dothideomycetes genomes: a test case for predicting lifestyles and emergence of pathogens.</title>
        <authorList>
            <person name="Haridas S."/>
            <person name="Albert R."/>
            <person name="Binder M."/>
            <person name="Bloem J."/>
            <person name="Labutti K."/>
            <person name="Salamov A."/>
            <person name="Andreopoulos B."/>
            <person name="Baker S."/>
            <person name="Barry K."/>
            <person name="Bills G."/>
            <person name="Bluhm B."/>
            <person name="Cannon C."/>
            <person name="Castanera R."/>
            <person name="Culley D."/>
            <person name="Daum C."/>
            <person name="Ezra D."/>
            <person name="Gonzalez J."/>
            <person name="Henrissat B."/>
            <person name="Kuo A."/>
            <person name="Liang C."/>
            <person name="Lipzen A."/>
            <person name="Lutzoni F."/>
            <person name="Magnuson J."/>
            <person name="Mondo S."/>
            <person name="Nolan M."/>
            <person name="Ohm R."/>
            <person name="Pangilinan J."/>
            <person name="Park H.-J."/>
            <person name="Ramirez L."/>
            <person name="Alfaro M."/>
            <person name="Sun H."/>
            <person name="Tritt A."/>
            <person name="Yoshinaga Y."/>
            <person name="Zwiers L.-H."/>
            <person name="Turgeon B."/>
            <person name="Goodwin S."/>
            <person name="Spatafora J."/>
            <person name="Crous P."/>
            <person name="Grigoriev I."/>
        </authorList>
    </citation>
    <scope>NUCLEOTIDE SEQUENCE</scope>
    <source>
        <strain evidence="3">CBS 109.77</strain>
    </source>
</reference>
<dbReference type="AlphaFoldDB" id="A0A6A6X3R2"/>
<dbReference type="Pfam" id="PF20516">
    <property type="entry name" value="PDDEXK_12"/>
    <property type="match status" value="1"/>
</dbReference>
<accession>A0A6A6X3R2</accession>
<gene>
    <name evidence="3" type="ORF">K505DRAFT_351751</name>
</gene>
<dbReference type="Proteomes" id="UP000799757">
    <property type="component" value="Unassembled WGS sequence"/>
</dbReference>
<keyword evidence="4" id="KW-1185">Reference proteome</keyword>
<evidence type="ECO:0000313" key="3">
    <source>
        <dbReference type="EMBL" id="KAF2790765.1"/>
    </source>
</evidence>
<dbReference type="EMBL" id="MU002056">
    <property type="protein sequence ID" value="KAF2790765.1"/>
    <property type="molecule type" value="Genomic_DNA"/>
</dbReference>
<feature type="region of interest" description="Disordered" evidence="1">
    <location>
        <begin position="20"/>
        <end position="103"/>
    </location>
</feature>
<evidence type="ECO:0000256" key="1">
    <source>
        <dbReference type="SAM" id="MobiDB-lite"/>
    </source>
</evidence>
<organism evidence="3 4">
    <name type="scientific">Melanomma pulvis-pyrius CBS 109.77</name>
    <dbReference type="NCBI Taxonomy" id="1314802"/>
    <lineage>
        <taxon>Eukaryota</taxon>
        <taxon>Fungi</taxon>
        <taxon>Dikarya</taxon>
        <taxon>Ascomycota</taxon>
        <taxon>Pezizomycotina</taxon>
        <taxon>Dothideomycetes</taxon>
        <taxon>Pleosporomycetidae</taxon>
        <taxon>Pleosporales</taxon>
        <taxon>Melanommataceae</taxon>
        <taxon>Melanomma</taxon>
    </lineage>
</organism>
<sequence length="443" mass="49042">MAATPPLSNTSFVKEWIQKLSPPLTPDNRPLKRKLATPPPFCSMATRNTSPKRPRRDTDTEVLPSHSVSAPASSVLTLNERNTFSPPSSQASTRSPRRANSPSRDNIAVLASASPPTITEPSSGLKTRPPQRVTEVIARLEAGLDRGWIPGRLRNTIMQDQDFGYQRIEPHAWDESPARVLLDLDPEENYVLRKVKEIWLNARVCQSRGRDENAWCMDVVQLLVKLAIRLEGHKKLWLQSVQSQAIATTFLSCDSDALGKPRLLDRKADFTLSYSHMPSPGFEDLYSRLRTANNPVVSHLTDAFTKTTALFSCVEVKPASGDHTEAEYQLSIWMAASLRKKMQLARHVGMGDKSSLVEPCFAVVGHQTHVYLAYIGSEERDIVRILGPEVGSLGLCETSSVSGIFRALKLWRNVVRYGRDEGVDGFWGGFMGAVLQGLAAGVD</sequence>
<feature type="compositionally biased region" description="Low complexity" evidence="1">
    <location>
        <begin position="63"/>
        <end position="76"/>
    </location>
</feature>
<dbReference type="InterPro" id="IPR046797">
    <property type="entry name" value="PDDEXK_12"/>
</dbReference>
<dbReference type="OrthoDB" id="4161186at2759"/>
<name>A0A6A6X3R2_9PLEO</name>
<feature type="domain" description="PD-(D/E)XK nuclease-like" evidence="2">
    <location>
        <begin position="163"/>
        <end position="421"/>
    </location>
</feature>
<proteinExistence type="predicted"/>
<evidence type="ECO:0000313" key="4">
    <source>
        <dbReference type="Proteomes" id="UP000799757"/>
    </source>
</evidence>
<feature type="compositionally biased region" description="Polar residues" evidence="1">
    <location>
        <begin position="77"/>
        <end position="103"/>
    </location>
</feature>